<organism evidence="1">
    <name type="scientific">hydrothermal vent metagenome</name>
    <dbReference type="NCBI Taxonomy" id="652676"/>
    <lineage>
        <taxon>unclassified sequences</taxon>
        <taxon>metagenomes</taxon>
        <taxon>ecological metagenomes</taxon>
    </lineage>
</organism>
<accession>A0A3B0ZUD9</accession>
<dbReference type="Gene3D" id="3.10.129.10">
    <property type="entry name" value="Hotdog Thioesterase"/>
    <property type="match status" value="1"/>
</dbReference>
<dbReference type="CDD" id="cd03443">
    <property type="entry name" value="PaaI_thioesterase"/>
    <property type="match status" value="1"/>
</dbReference>
<dbReference type="AlphaFoldDB" id="A0A3B0ZUD9"/>
<dbReference type="Pfam" id="PF14539">
    <property type="entry name" value="DUF4442"/>
    <property type="match status" value="1"/>
</dbReference>
<evidence type="ECO:0008006" key="2">
    <source>
        <dbReference type="Google" id="ProtNLM"/>
    </source>
</evidence>
<dbReference type="InterPro" id="IPR029069">
    <property type="entry name" value="HotDog_dom_sf"/>
</dbReference>
<sequence length="158" mass="17915">MPQHSAQRLENYLPFKSMNIKVLELDELWQRVRILLPLEPQNLNPGGTMFGGAMSSLADPIAALACAKCFPDYTVWTKSLRVDFLRPGTDDLILQFDFPQDLRQEIEAVLTEKGSYTPRFSYGFYRADGTLCCQIGCEVAIRPADPDSHRLGFRNREA</sequence>
<protein>
    <recommendedName>
        <fullName evidence="2">Thioesterase domain-containing protein</fullName>
    </recommendedName>
</protein>
<dbReference type="InterPro" id="IPR027961">
    <property type="entry name" value="DUF4442"/>
</dbReference>
<gene>
    <name evidence="1" type="ORF">MNBD_GAMMA18-2396</name>
</gene>
<evidence type="ECO:0000313" key="1">
    <source>
        <dbReference type="EMBL" id="VAW89629.1"/>
    </source>
</evidence>
<reference evidence="1" key="1">
    <citation type="submission" date="2018-06" db="EMBL/GenBank/DDBJ databases">
        <authorList>
            <person name="Zhirakovskaya E."/>
        </authorList>
    </citation>
    <scope>NUCLEOTIDE SEQUENCE</scope>
</reference>
<proteinExistence type="predicted"/>
<dbReference type="SUPFAM" id="SSF54637">
    <property type="entry name" value="Thioesterase/thiol ester dehydrase-isomerase"/>
    <property type="match status" value="1"/>
</dbReference>
<dbReference type="EMBL" id="UOFP01000284">
    <property type="protein sequence ID" value="VAW89629.1"/>
    <property type="molecule type" value="Genomic_DNA"/>
</dbReference>
<name>A0A3B0ZUD9_9ZZZZ</name>